<evidence type="ECO:0000313" key="2">
    <source>
        <dbReference type="Proteomes" id="UP000188993"/>
    </source>
</evidence>
<reference evidence="1" key="1">
    <citation type="journal article" date="2014" name="Int. J. Syst. Evol. Microbiol.">
        <title>Jeotgalibaca dankookensis gen. nov., sp. nov., a member of the family Carnobacteriaceae, isolated from seujeot (Korean traditional food).</title>
        <authorList>
            <person name="Lee D.G."/>
            <person name="Trujillo M.E."/>
            <person name="Kang H."/>
            <person name="Ahn T.Y."/>
        </authorList>
    </citation>
    <scope>NUCLEOTIDE SEQUENCE [LARGE SCALE GENOMIC DNA]</scope>
    <source>
        <strain evidence="1">EX-07</strain>
        <plasmid evidence="1">unnamed</plasmid>
    </source>
</reference>
<dbReference type="EMBL" id="CP019729">
    <property type="protein sequence ID" value="AQS54415.1"/>
    <property type="molecule type" value="Genomic_DNA"/>
</dbReference>
<protein>
    <submittedName>
        <fullName evidence="1">Uncharacterized protein</fullName>
    </submittedName>
</protein>
<dbReference type="AlphaFoldDB" id="A0A1S6IS86"/>
<sequence>MVTKLNRQLKRDNRLFFDLSDDELAQFQDRFALYRSTNRSQFIRELVLNNYIIVNDDTHLRALVYEVNKIGTNINQLARLAQQSKHVNEGDIDALKKDMAVIKKELFQTLLNHNRQR</sequence>
<proteinExistence type="predicted"/>
<reference evidence="1" key="2">
    <citation type="submission" date="2017-01" db="EMBL/GenBank/DDBJ databases">
        <authorList>
            <person name="Mah S.A."/>
            <person name="Swanson W.J."/>
            <person name="Moy G.W."/>
            <person name="Vacquier V.D."/>
        </authorList>
    </citation>
    <scope>NUCLEOTIDE SEQUENCE</scope>
    <source>
        <strain evidence="1">EX-07</strain>
        <plasmid evidence="1">unnamed</plasmid>
    </source>
</reference>
<dbReference type="Proteomes" id="UP000188993">
    <property type="component" value="Plasmid unnamed"/>
</dbReference>
<dbReference type="KEGG" id="jda:BW727_200012"/>
<organism evidence="1 2">
    <name type="scientific">Jeotgalibaca dankookensis</name>
    <dbReference type="NCBI Taxonomy" id="708126"/>
    <lineage>
        <taxon>Bacteria</taxon>
        <taxon>Bacillati</taxon>
        <taxon>Bacillota</taxon>
        <taxon>Bacilli</taxon>
        <taxon>Lactobacillales</taxon>
        <taxon>Carnobacteriaceae</taxon>
        <taxon>Jeotgalibaca</taxon>
    </lineage>
</organism>
<evidence type="ECO:0000313" key="1">
    <source>
        <dbReference type="EMBL" id="AQS54415.1"/>
    </source>
</evidence>
<dbReference type="OrthoDB" id="9804743at2"/>
<dbReference type="InterPro" id="IPR053842">
    <property type="entry name" value="NikA-like"/>
</dbReference>
<accession>A0A1S6IS86</accession>
<gene>
    <name evidence="1" type="ORF">BW727_200012</name>
</gene>
<dbReference type="RefSeq" id="WP_062471942.1">
    <property type="nucleotide sequence ID" value="NZ_BBYN01000034.1"/>
</dbReference>
<dbReference type="Pfam" id="PF21983">
    <property type="entry name" value="NikA-like"/>
    <property type="match status" value="1"/>
</dbReference>
<keyword evidence="2" id="KW-1185">Reference proteome</keyword>
<keyword evidence="1" id="KW-0614">Plasmid</keyword>
<geneLocation type="plasmid" evidence="2"/>
<name>A0A1S6IS86_9LACT</name>